<feature type="domain" description="Cyclin-like" evidence="6">
    <location>
        <begin position="63"/>
        <end position="160"/>
    </location>
</feature>
<dbReference type="FunFam" id="1.10.472.10:FF:000042">
    <property type="entry name" value="FAM58A isoform 1"/>
    <property type="match status" value="1"/>
</dbReference>
<gene>
    <name evidence="7" type="ORF">O3M35_003622</name>
</gene>
<organism evidence="7 8">
    <name type="scientific">Rhynocoris fuscipes</name>
    <dbReference type="NCBI Taxonomy" id="488301"/>
    <lineage>
        <taxon>Eukaryota</taxon>
        <taxon>Metazoa</taxon>
        <taxon>Ecdysozoa</taxon>
        <taxon>Arthropoda</taxon>
        <taxon>Hexapoda</taxon>
        <taxon>Insecta</taxon>
        <taxon>Pterygota</taxon>
        <taxon>Neoptera</taxon>
        <taxon>Paraneoptera</taxon>
        <taxon>Hemiptera</taxon>
        <taxon>Heteroptera</taxon>
        <taxon>Panheteroptera</taxon>
        <taxon>Cimicomorpha</taxon>
        <taxon>Reduviidae</taxon>
        <taxon>Harpactorinae</taxon>
        <taxon>Harpactorini</taxon>
        <taxon>Rhynocoris</taxon>
    </lineage>
</organism>
<keyword evidence="3 5" id="KW-0195">Cyclin</keyword>
<dbReference type="Gene3D" id="1.10.472.10">
    <property type="entry name" value="Cyclin-like"/>
    <property type="match status" value="2"/>
</dbReference>
<dbReference type="Proteomes" id="UP001461498">
    <property type="component" value="Unassembled WGS sequence"/>
</dbReference>
<dbReference type="AlphaFoldDB" id="A0AAW1CJH6"/>
<dbReference type="SMART" id="SM00385">
    <property type="entry name" value="CYCLIN"/>
    <property type="match status" value="1"/>
</dbReference>
<evidence type="ECO:0000256" key="2">
    <source>
        <dbReference type="ARBA" id="ARBA00019501"/>
    </source>
</evidence>
<dbReference type="GO" id="GO:0016538">
    <property type="term" value="F:cyclin-dependent protein serine/threonine kinase regulator activity"/>
    <property type="evidence" value="ECO:0007669"/>
    <property type="project" value="InterPro"/>
</dbReference>
<dbReference type="InterPro" id="IPR036915">
    <property type="entry name" value="Cyclin-like_sf"/>
</dbReference>
<dbReference type="SUPFAM" id="SSF47954">
    <property type="entry name" value="Cyclin-like"/>
    <property type="match status" value="2"/>
</dbReference>
<dbReference type="FunFam" id="1.10.472.10:FF:000122">
    <property type="entry name" value="Cyclin-related protein FAM58A"/>
    <property type="match status" value="1"/>
</dbReference>
<comment type="similarity">
    <text evidence="1">Belongs to the cyclin family. Cyclin-like FAM58 subfamily.</text>
</comment>
<dbReference type="InterPro" id="IPR048055">
    <property type="entry name" value="Cyclin-Q_first_cyclin_box"/>
</dbReference>
<dbReference type="InterPro" id="IPR013763">
    <property type="entry name" value="Cyclin-like_dom"/>
</dbReference>
<evidence type="ECO:0000259" key="6">
    <source>
        <dbReference type="SMART" id="SM00385"/>
    </source>
</evidence>
<dbReference type="InterPro" id="IPR006671">
    <property type="entry name" value="Cyclin_N"/>
</dbReference>
<dbReference type="PANTHER" id="PTHR10026">
    <property type="entry name" value="CYCLIN"/>
    <property type="match status" value="1"/>
</dbReference>
<evidence type="ECO:0000256" key="1">
    <source>
        <dbReference type="ARBA" id="ARBA00010390"/>
    </source>
</evidence>
<evidence type="ECO:0000256" key="5">
    <source>
        <dbReference type="RuleBase" id="RU000383"/>
    </source>
</evidence>
<evidence type="ECO:0000256" key="3">
    <source>
        <dbReference type="ARBA" id="ARBA00023127"/>
    </source>
</evidence>
<dbReference type="PIRSF" id="PIRSF028758">
    <property type="entry name" value="Cyclin, C/H/G types"/>
    <property type="match status" value="1"/>
</dbReference>
<sequence>MKKIRFADFNAQLSNNSFVCKNCNLKRMKVIETDKLQKDKDELKLKSRRIDYKNFDNLFYASRYLFECGYKLKANPITIATAATIFHRFFKEFDTGYDKYLIAATSLYIAGKMNDETYKLRDVINVAHQTLHRGSPPLDFKDEYWSRRDAVVQAELLVMRTLKFQVKTTLPHKYMLHYLKTIKSWLPKSIWDSVPISQASMAFLQDFHHDSAILEHPPQLIAIACIQMAMQCYGVDLPYIKESDETAWYLLLYKNVKKDDIWNIIDTLIELYNKEPSIGE</sequence>
<dbReference type="GO" id="GO:0006357">
    <property type="term" value="P:regulation of transcription by RNA polymerase II"/>
    <property type="evidence" value="ECO:0007669"/>
    <property type="project" value="InterPro"/>
</dbReference>
<dbReference type="EMBL" id="JAPXFL010000012">
    <property type="protein sequence ID" value="KAK9499116.1"/>
    <property type="molecule type" value="Genomic_DNA"/>
</dbReference>
<evidence type="ECO:0000256" key="4">
    <source>
        <dbReference type="ARBA" id="ARBA00032419"/>
    </source>
</evidence>
<dbReference type="CDD" id="cd20535">
    <property type="entry name" value="CYCLIN_CCNM_CCNQ_rpt2"/>
    <property type="match status" value="1"/>
</dbReference>
<reference evidence="7 8" key="1">
    <citation type="submission" date="2022-12" db="EMBL/GenBank/DDBJ databases">
        <title>Chromosome-level genome assembly of true bugs.</title>
        <authorList>
            <person name="Ma L."/>
            <person name="Li H."/>
        </authorList>
    </citation>
    <scope>NUCLEOTIDE SEQUENCE [LARGE SCALE GENOMIC DNA]</scope>
    <source>
        <strain evidence="7">Lab_2022b</strain>
    </source>
</reference>
<dbReference type="CDD" id="cd20534">
    <property type="entry name" value="CYCLIN_CCNM_CCNQ_rpt1"/>
    <property type="match status" value="1"/>
</dbReference>
<protein>
    <recommendedName>
        <fullName evidence="2">Cyclin-Q</fullName>
    </recommendedName>
    <alternativeName>
        <fullName evidence="4">Cyclin-related protein FAM58A</fullName>
    </alternativeName>
</protein>
<evidence type="ECO:0000313" key="8">
    <source>
        <dbReference type="Proteomes" id="UP001461498"/>
    </source>
</evidence>
<name>A0AAW1CJH6_9HEMI</name>
<proteinExistence type="inferred from homology"/>
<dbReference type="InterPro" id="IPR043198">
    <property type="entry name" value="Cyclin/Ssn8"/>
</dbReference>
<comment type="caution">
    <text evidence="7">The sequence shown here is derived from an EMBL/GenBank/DDBJ whole genome shotgun (WGS) entry which is preliminary data.</text>
</comment>
<accession>A0AAW1CJH6</accession>
<dbReference type="InterPro" id="IPR048053">
    <property type="entry name" value="Cyclin-Q_second_cyclin_box"/>
</dbReference>
<dbReference type="Pfam" id="PF00134">
    <property type="entry name" value="Cyclin_N"/>
    <property type="match status" value="1"/>
</dbReference>
<keyword evidence="8" id="KW-1185">Reference proteome</keyword>
<evidence type="ECO:0000313" key="7">
    <source>
        <dbReference type="EMBL" id="KAK9499116.1"/>
    </source>
</evidence>